<keyword evidence="5 8" id="KW-0560">Oxidoreductase</keyword>
<dbReference type="KEGG" id="nah:F5544_11360"/>
<evidence type="ECO:0000256" key="7">
    <source>
        <dbReference type="ARBA" id="ARBA00023033"/>
    </source>
</evidence>
<proteinExistence type="inferred from homology"/>
<dbReference type="GO" id="GO:0004497">
    <property type="term" value="F:monooxygenase activity"/>
    <property type="evidence" value="ECO:0007669"/>
    <property type="project" value="UniProtKB-KW"/>
</dbReference>
<dbReference type="FunFam" id="1.10.630.10:FF:000018">
    <property type="entry name" value="Cytochrome P450 monooxygenase"/>
    <property type="match status" value="1"/>
</dbReference>
<dbReference type="EMBL" id="CP046172">
    <property type="protein sequence ID" value="QIS10166.1"/>
    <property type="molecule type" value="Genomic_DNA"/>
</dbReference>
<dbReference type="GO" id="GO:0020037">
    <property type="term" value="F:heme binding"/>
    <property type="evidence" value="ECO:0007669"/>
    <property type="project" value="InterPro"/>
</dbReference>
<dbReference type="Pfam" id="PF00067">
    <property type="entry name" value="p450"/>
    <property type="match status" value="1"/>
</dbReference>
<dbReference type="PROSITE" id="PS00086">
    <property type="entry name" value="CYTOCHROME_P450"/>
    <property type="match status" value="1"/>
</dbReference>
<evidence type="ECO:0000256" key="1">
    <source>
        <dbReference type="ARBA" id="ARBA00001971"/>
    </source>
</evidence>
<accession>A0A6G9YAT1</accession>
<evidence type="ECO:0000256" key="3">
    <source>
        <dbReference type="ARBA" id="ARBA00022617"/>
    </source>
</evidence>
<dbReference type="InterPro" id="IPR036396">
    <property type="entry name" value="Cyt_P450_sf"/>
</dbReference>
<evidence type="ECO:0000256" key="2">
    <source>
        <dbReference type="ARBA" id="ARBA00010617"/>
    </source>
</evidence>
<dbReference type="Proteomes" id="UP000503540">
    <property type="component" value="Chromosome"/>
</dbReference>
<dbReference type="InterPro" id="IPR017972">
    <property type="entry name" value="Cyt_P450_CS"/>
</dbReference>
<dbReference type="InterPro" id="IPR002397">
    <property type="entry name" value="Cyt_P450_B"/>
</dbReference>
<dbReference type="Gene3D" id="1.10.630.10">
    <property type="entry name" value="Cytochrome P450"/>
    <property type="match status" value="1"/>
</dbReference>
<keyword evidence="6 8" id="KW-0408">Iron</keyword>
<dbReference type="GO" id="GO:0016705">
    <property type="term" value="F:oxidoreductase activity, acting on paired donors, with incorporation or reduction of molecular oxygen"/>
    <property type="evidence" value="ECO:0007669"/>
    <property type="project" value="InterPro"/>
</dbReference>
<evidence type="ECO:0000313" key="10">
    <source>
        <dbReference type="Proteomes" id="UP000503540"/>
    </source>
</evidence>
<keyword evidence="7 8" id="KW-0503">Monooxygenase</keyword>
<evidence type="ECO:0000256" key="4">
    <source>
        <dbReference type="ARBA" id="ARBA00022723"/>
    </source>
</evidence>
<sequence length="417" mass="46867">MRSNRDRRYWRGPIVDIETTNPIETLDDDFYADPQAHYRQWRERGPVVRFHAPEGVVSWMILGHDEARAALRDPRLRKNVDGTAAIFRRQCPAAPESSSLLNLDNHMGNCDPPEHTRLRKLVNKAFTPRAVAAMRPHIEATTNALLDEIAGCDEVDLLAAFAVPLPVRMICGILGVPRTDLGEFQRWAREMFAISGERRRAAIEEKRGYIRDLVRAKRARPGPDLLSALVHAREDNDRLTEKELVSMAFLLLFAGHGTTADFLTTGSLTLLRDETLLRTVRDDPSKLPGVIEELLRFDGPIHLSAIRFTAEPVRFGDIEIPAGEFVHIALSAANHDPAYFPDPDRLDITRDAGRHLGFGHGAHFCAGANLARMEATVAFSTLLWRFPDLRLARPAAELTWHHEFGFPTLTELPVRLG</sequence>
<dbReference type="PANTHER" id="PTHR46696">
    <property type="entry name" value="P450, PUTATIVE (EUROFUNG)-RELATED"/>
    <property type="match status" value="1"/>
</dbReference>
<dbReference type="PRINTS" id="PR00359">
    <property type="entry name" value="BP450"/>
</dbReference>
<organism evidence="9 10">
    <name type="scientific">Nocardia arthritidis</name>
    <dbReference type="NCBI Taxonomy" id="228602"/>
    <lineage>
        <taxon>Bacteria</taxon>
        <taxon>Bacillati</taxon>
        <taxon>Actinomycetota</taxon>
        <taxon>Actinomycetes</taxon>
        <taxon>Mycobacteriales</taxon>
        <taxon>Nocardiaceae</taxon>
        <taxon>Nocardia</taxon>
    </lineage>
</organism>
<dbReference type="AlphaFoldDB" id="A0A6G9YAT1"/>
<comment type="cofactor">
    <cofactor evidence="1">
        <name>heme</name>
        <dbReference type="ChEBI" id="CHEBI:30413"/>
    </cofactor>
</comment>
<evidence type="ECO:0000256" key="8">
    <source>
        <dbReference type="RuleBase" id="RU000461"/>
    </source>
</evidence>
<dbReference type="PANTHER" id="PTHR46696:SF1">
    <property type="entry name" value="CYTOCHROME P450 YJIB-RELATED"/>
    <property type="match status" value="1"/>
</dbReference>
<comment type="similarity">
    <text evidence="2 8">Belongs to the cytochrome P450 family.</text>
</comment>
<keyword evidence="4 8" id="KW-0479">Metal-binding</keyword>
<name>A0A6G9YAT1_9NOCA</name>
<dbReference type="CDD" id="cd11029">
    <property type="entry name" value="CYP107-like"/>
    <property type="match status" value="1"/>
</dbReference>
<protein>
    <submittedName>
        <fullName evidence="9">Cytochrome P450</fullName>
    </submittedName>
</protein>
<dbReference type="SUPFAM" id="SSF48264">
    <property type="entry name" value="Cytochrome P450"/>
    <property type="match status" value="1"/>
</dbReference>
<gene>
    <name evidence="9" type="ORF">F5544_11360</name>
</gene>
<keyword evidence="3 8" id="KW-0349">Heme</keyword>
<keyword evidence="10" id="KW-1185">Reference proteome</keyword>
<evidence type="ECO:0000256" key="6">
    <source>
        <dbReference type="ARBA" id="ARBA00023004"/>
    </source>
</evidence>
<evidence type="ECO:0000313" key="9">
    <source>
        <dbReference type="EMBL" id="QIS10166.1"/>
    </source>
</evidence>
<dbReference type="GO" id="GO:0005506">
    <property type="term" value="F:iron ion binding"/>
    <property type="evidence" value="ECO:0007669"/>
    <property type="project" value="InterPro"/>
</dbReference>
<reference evidence="9 10" key="1">
    <citation type="journal article" date="2019" name="ACS Chem. Biol.">
        <title>Identification and Mobilization of a Cryptic Antibiotic Biosynthesis Gene Locus from a Human-Pathogenic Nocardia Isolate.</title>
        <authorList>
            <person name="Herisse M."/>
            <person name="Ishida K."/>
            <person name="Porter J.L."/>
            <person name="Howden B."/>
            <person name="Hertweck C."/>
            <person name="Stinear T.P."/>
            <person name="Pidot S.J."/>
        </authorList>
    </citation>
    <scope>NUCLEOTIDE SEQUENCE [LARGE SCALE GENOMIC DNA]</scope>
    <source>
        <strain evidence="9 10">AUSMDU00012717</strain>
    </source>
</reference>
<evidence type="ECO:0000256" key="5">
    <source>
        <dbReference type="ARBA" id="ARBA00023002"/>
    </source>
</evidence>
<dbReference type="InterPro" id="IPR001128">
    <property type="entry name" value="Cyt_P450"/>
</dbReference>